<evidence type="ECO:0000313" key="3">
    <source>
        <dbReference type="Proteomes" id="UP001163387"/>
    </source>
</evidence>
<evidence type="ECO:0000313" key="2">
    <source>
        <dbReference type="EMBL" id="BDT02399.1"/>
    </source>
</evidence>
<dbReference type="Gene3D" id="3.30.1310.10">
    <property type="entry name" value="Nucleoid-associated protein YbaB-like domain"/>
    <property type="match status" value="1"/>
</dbReference>
<feature type="coiled-coil region" evidence="1">
    <location>
        <begin position="53"/>
        <end position="84"/>
    </location>
</feature>
<evidence type="ECO:0000256" key="1">
    <source>
        <dbReference type="SAM" id="Coils"/>
    </source>
</evidence>
<evidence type="ECO:0008006" key="4">
    <source>
        <dbReference type="Google" id="ProtNLM"/>
    </source>
</evidence>
<organism evidence="2 3">
    <name type="scientific">Spiroplasma ixodetis</name>
    <dbReference type="NCBI Taxonomy" id="2141"/>
    <lineage>
        <taxon>Bacteria</taxon>
        <taxon>Bacillati</taxon>
        <taxon>Mycoplasmatota</taxon>
        <taxon>Mollicutes</taxon>
        <taxon>Entomoplasmatales</taxon>
        <taxon>Spiroplasmataceae</taxon>
        <taxon>Spiroplasma</taxon>
    </lineage>
</organism>
<dbReference type="InterPro" id="IPR004401">
    <property type="entry name" value="YbaB/EbfC"/>
</dbReference>
<sequence length="89" mass="10078">MDMKRMLAQAQAIQGKLTKFKKEEFTFSDIDGLVKIIITGGRKLVSINIEGLLKEAENDYSSINDMLQTELNKALKQIDEKEKNIAGKF</sequence>
<reference evidence="2 3" key="1">
    <citation type="journal article" date="2022" name="Front. Microbiol.">
        <title>Male-killing mechanisms vary between Spiroplasma species.</title>
        <authorList>
            <person name="Arai H."/>
            <person name="Inoue M."/>
            <person name="Kageyama D."/>
        </authorList>
    </citation>
    <scope>NUCLEOTIDE SEQUENCE [LARGE SCALE GENOMIC DNA]</scope>
    <source>
        <strain evidence="3">sHm</strain>
    </source>
</reference>
<accession>A0ABN6SX95</accession>
<protein>
    <recommendedName>
        <fullName evidence="4">Nucleoid-associated protein</fullName>
    </recommendedName>
</protein>
<keyword evidence="1" id="KW-0175">Coiled coil</keyword>
<dbReference type="Proteomes" id="UP001163387">
    <property type="component" value="Chromosome"/>
</dbReference>
<dbReference type="SUPFAM" id="SSF82607">
    <property type="entry name" value="YbaB-like"/>
    <property type="match status" value="1"/>
</dbReference>
<dbReference type="InterPro" id="IPR036894">
    <property type="entry name" value="YbaB-like_sf"/>
</dbReference>
<proteinExistence type="predicted"/>
<keyword evidence="3" id="KW-1185">Reference proteome</keyword>
<dbReference type="Pfam" id="PF02575">
    <property type="entry name" value="YbaB_DNA_bd"/>
    <property type="match status" value="1"/>
</dbReference>
<dbReference type="EMBL" id="AP026933">
    <property type="protein sequence ID" value="BDT02399.1"/>
    <property type="molecule type" value="Genomic_DNA"/>
</dbReference>
<name>A0ABN6SX95_9MOLU</name>
<gene>
    <name evidence="2" type="ORF">SHM_00450</name>
</gene>